<dbReference type="EMBL" id="CP076133">
    <property type="protein sequence ID" value="QWG05442.1"/>
    <property type="molecule type" value="Genomic_DNA"/>
</dbReference>
<dbReference type="InterPro" id="IPR019758">
    <property type="entry name" value="Pept_S26A_signal_pept_1_CS"/>
</dbReference>
<dbReference type="PANTHER" id="PTHR43390:SF1">
    <property type="entry name" value="CHLOROPLAST PROCESSING PEPTIDASE"/>
    <property type="match status" value="1"/>
</dbReference>
<dbReference type="GO" id="GO:0006465">
    <property type="term" value="P:signal peptide processing"/>
    <property type="evidence" value="ECO:0007669"/>
    <property type="project" value="InterPro"/>
</dbReference>
<protein>
    <recommendedName>
        <fullName evidence="4 7">Signal peptidase I</fullName>
        <ecNumber evidence="3 7">3.4.21.89</ecNumber>
    </recommendedName>
</protein>
<sequence length="185" mass="21041">MKKLKFILLLPAVVFFILCLLSLRAYTIAGPSMSPTLLLNELAIVNHNAYKFGQAERGDMILYFDSIKNSVAVKRLIGIPGDKIEVKENVVYINDIEQKQTFQPRENYNQIPQENGLGDIIAKENIFGQDHLITYTKGKSDKRNFTSITLNENEYFILGDHRDNSADSRFIGPIYGEQILGKVVW</sequence>
<feature type="active site" evidence="6">
    <location>
        <position position="32"/>
    </location>
</feature>
<dbReference type="Gene3D" id="2.10.109.10">
    <property type="entry name" value="Umud Fragment, subunit A"/>
    <property type="match status" value="1"/>
</dbReference>
<evidence type="ECO:0000313" key="10">
    <source>
        <dbReference type="Proteomes" id="UP000678679"/>
    </source>
</evidence>
<evidence type="ECO:0000256" key="2">
    <source>
        <dbReference type="ARBA" id="ARBA00009370"/>
    </source>
</evidence>
<evidence type="ECO:0000256" key="7">
    <source>
        <dbReference type="RuleBase" id="RU362042"/>
    </source>
</evidence>
<reference evidence="9 10" key="1">
    <citation type="submission" date="2021-05" db="EMBL/GenBank/DDBJ databases">
        <title>Comparative genomic studies on the polysaccharide-degrading batcterial strains of the Flammeovirga genus.</title>
        <authorList>
            <person name="Zewei F."/>
            <person name="Zheng Z."/>
            <person name="Yu L."/>
            <person name="Ruyue G."/>
            <person name="Yanhong M."/>
            <person name="Yuanyuan C."/>
            <person name="Jingyan G."/>
            <person name="Wenjun H."/>
        </authorList>
    </citation>
    <scope>NUCLEOTIDE SEQUENCE [LARGE SCALE GENOMIC DNA]</scope>
    <source>
        <strain evidence="9 10">NBRC:100898</strain>
    </source>
</reference>
<proteinExistence type="inferred from homology"/>
<evidence type="ECO:0000256" key="1">
    <source>
        <dbReference type="ARBA" id="ARBA00000677"/>
    </source>
</evidence>
<dbReference type="PRINTS" id="PR00727">
    <property type="entry name" value="LEADERPTASE"/>
</dbReference>
<organism evidence="9 10">
    <name type="scientific">Flammeovirga yaeyamensis</name>
    <dbReference type="NCBI Taxonomy" id="367791"/>
    <lineage>
        <taxon>Bacteria</taxon>
        <taxon>Pseudomonadati</taxon>
        <taxon>Bacteroidota</taxon>
        <taxon>Cytophagia</taxon>
        <taxon>Cytophagales</taxon>
        <taxon>Flammeovirgaceae</taxon>
        <taxon>Flammeovirga</taxon>
    </lineage>
</organism>
<evidence type="ECO:0000313" key="9">
    <source>
        <dbReference type="EMBL" id="QWG05442.1"/>
    </source>
</evidence>
<name>A0AAX1ND77_9BACT</name>
<gene>
    <name evidence="9" type="primary">lepB</name>
    <name evidence="9" type="ORF">KMW28_23780</name>
</gene>
<dbReference type="InterPro" id="IPR036286">
    <property type="entry name" value="LexA/Signal_pep-like_sf"/>
</dbReference>
<dbReference type="RefSeq" id="WP_169661903.1">
    <property type="nucleotide sequence ID" value="NZ_CP076133.1"/>
</dbReference>
<feature type="domain" description="Peptidase S26" evidence="8">
    <location>
        <begin position="8"/>
        <end position="184"/>
    </location>
</feature>
<dbReference type="GO" id="GO:0004252">
    <property type="term" value="F:serine-type endopeptidase activity"/>
    <property type="evidence" value="ECO:0007669"/>
    <property type="project" value="InterPro"/>
</dbReference>
<evidence type="ECO:0000256" key="3">
    <source>
        <dbReference type="ARBA" id="ARBA00013208"/>
    </source>
</evidence>
<dbReference type="EC" id="3.4.21.89" evidence="3 7"/>
<evidence type="ECO:0000256" key="5">
    <source>
        <dbReference type="ARBA" id="ARBA00022801"/>
    </source>
</evidence>
<keyword evidence="7" id="KW-0645">Protease</keyword>
<keyword evidence="5 7" id="KW-0378">Hydrolase</keyword>
<evidence type="ECO:0000256" key="4">
    <source>
        <dbReference type="ARBA" id="ARBA00019232"/>
    </source>
</evidence>
<dbReference type="InterPro" id="IPR019757">
    <property type="entry name" value="Pept_S26A_signal_pept_1_Lys-AS"/>
</dbReference>
<evidence type="ECO:0000259" key="8">
    <source>
        <dbReference type="Pfam" id="PF10502"/>
    </source>
</evidence>
<dbReference type="Proteomes" id="UP000678679">
    <property type="component" value="Chromosome 2"/>
</dbReference>
<keyword evidence="10" id="KW-1185">Reference proteome</keyword>
<comment type="similarity">
    <text evidence="2 7">Belongs to the peptidase S26 family.</text>
</comment>
<dbReference type="NCBIfam" id="TIGR02227">
    <property type="entry name" value="sigpep_I_bact"/>
    <property type="match status" value="1"/>
</dbReference>
<dbReference type="CDD" id="cd06530">
    <property type="entry name" value="S26_SPase_I"/>
    <property type="match status" value="1"/>
</dbReference>
<dbReference type="PROSITE" id="PS00760">
    <property type="entry name" value="SPASE_I_2"/>
    <property type="match status" value="1"/>
</dbReference>
<dbReference type="GO" id="GO:0009003">
    <property type="term" value="F:signal peptidase activity"/>
    <property type="evidence" value="ECO:0007669"/>
    <property type="project" value="UniProtKB-EC"/>
</dbReference>
<feature type="active site" evidence="6">
    <location>
        <position position="74"/>
    </location>
</feature>
<evidence type="ECO:0000256" key="6">
    <source>
        <dbReference type="PIRSR" id="PIRSR600223-1"/>
    </source>
</evidence>
<comment type="catalytic activity">
    <reaction evidence="1 7">
        <text>Cleavage of hydrophobic, N-terminal signal or leader sequences from secreted and periplasmic proteins.</text>
        <dbReference type="EC" id="3.4.21.89"/>
    </reaction>
</comment>
<dbReference type="GO" id="GO:0016020">
    <property type="term" value="C:membrane"/>
    <property type="evidence" value="ECO:0007669"/>
    <property type="project" value="UniProtKB-SubCell"/>
</dbReference>
<comment type="subcellular location">
    <subcellularLocation>
        <location evidence="7">Membrane</location>
        <topology evidence="7">Single-pass type II membrane protein</topology>
    </subcellularLocation>
</comment>
<dbReference type="PROSITE" id="PS00761">
    <property type="entry name" value="SPASE_I_3"/>
    <property type="match status" value="1"/>
</dbReference>
<dbReference type="AlphaFoldDB" id="A0AAX1ND77"/>
<dbReference type="InterPro" id="IPR000223">
    <property type="entry name" value="Pept_S26A_signal_pept_1"/>
</dbReference>
<accession>A0AAX1ND77</accession>
<dbReference type="InterPro" id="IPR019533">
    <property type="entry name" value="Peptidase_S26"/>
</dbReference>
<dbReference type="SUPFAM" id="SSF51306">
    <property type="entry name" value="LexA/Signal peptidase"/>
    <property type="match status" value="1"/>
</dbReference>
<dbReference type="KEGG" id="fya:KMW28_23780"/>
<dbReference type="PANTHER" id="PTHR43390">
    <property type="entry name" value="SIGNAL PEPTIDASE I"/>
    <property type="match status" value="1"/>
</dbReference>
<dbReference type="Pfam" id="PF10502">
    <property type="entry name" value="Peptidase_S26"/>
    <property type="match status" value="1"/>
</dbReference>